<proteinExistence type="predicted"/>
<gene>
    <name evidence="2" type="ORF">SCF082_LOCUS49982</name>
</gene>
<feature type="compositionally biased region" description="Polar residues" evidence="1">
    <location>
        <begin position="1"/>
        <end position="11"/>
    </location>
</feature>
<evidence type="ECO:0000313" key="2">
    <source>
        <dbReference type="EMBL" id="CAK9107383.1"/>
    </source>
</evidence>
<feature type="compositionally biased region" description="Low complexity" evidence="1">
    <location>
        <begin position="293"/>
        <end position="303"/>
    </location>
</feature>
<feature type="compositionally biased region" description="Basic residues" evidence="1">
    <location>
        <begin position="255"/>
        <end position="272"/>
    </location>
</feature>
<dbReference type="Proteomes" id="UP001642464">
    <property type="component" value="Unassembled WGS sequence"/>
</dbReference>
<accession>A0ABP0S4U3</accession>
<protein>
    <submittedName>
        <fullName evidence="2">Uncharacterized protein</fullName>
    </submittedName>
</protein>
<feature type="region of interest" description="Disordered" evidence="1">
    <location>
        <begin position="244"/>
        <end position="304"/>
    </location>
</feature>
<organism evidence="2 3">
    <name type="scientific">Durusdinium trenchii</name>
    <dbReference type="NCBI Taxonomy" id="1381693"/>
    <lineage>
        <taxon>Eukaryota</taxon>
        <taxon>Sar</taxon>
        <taxon>Alveolata</taxon>
        <taxon>Dinophyceae</taxon>
        <taxon>Suessiales</taxon>
        <taxon>Symbiodiniaceae</taxon>
        <taxon>Durusdinium</taxon>
    </lineage>
</organism>
<reference evidence="2 3" key="1">
    <citation type="submission" date="2024-02" db="EMBL/GenBank/DDBJ databases">
        <authorList>
            <person name="Chen Y."/>
            <person name="Shah S."/>
            <person name="Dougan E. K."/>
            <person name="Thang M."/>
            <person name="Chan C."/>
        </authorList>
    </citation>
    <scope>NUCLEOTIDE SEQUENCE [LARGE SCALE GENOMIC DNA]</scope>
</reference>
<evidence type="ECO:0000313" key="3">
    <source>
        <dbReference type="Proteomes" id="UP001642464"/>
    </source>
</evidence>
<feature type="compositionally biased region" description="Basic and acidic residues" evidence="1">
    <location>
        <begin position="57"/>
        <end position="76"/>
    </location>
</feature>
<sequence>MAVKVDTSTPARESAAKKAKEVSTALERSATAEPVHEDLKDTPTPPPPTTDGPSISESKDSGKKKKELTPEAEAARKAAHARFMRFRRSLESKQCPPQVRRAGRQAKYSSAKLAVLQEQYEACAGNWKSSDFYMSILNSSRERKQGSRRWLTRQQVIEKYQSEEIGNAICDAKLRDPETAREQTKCHPDLPDREDSGVIKFLSIEISAKWFCEFDLRLFLVWDADSVETTEDTVVSELFKAAEGPDCSDEENNTKRKTNSKNDKKKRKKSRKQFTSSDSSTSDDSKSDDSTSDTESSSSSSSTKVCWGVHACCFL</sequence>
<name>A0ABP0S4U3_9DINO</name>
<feature type="region of interest" description="Disordered" evidence="1">
    <location>
        <begin position="1"/>
        <end position="79"/>
    </location>
</feature>
<keyword evidence="3" id="KW-1185">Reference proteome</keyword>
<comment type="caution">
    <text evidence="2">The sequence shown here is derived from an EMBL/GenBank/DDBJ whole genome shotgun (WGS) entry which is preliminary data.</text>
</comment>
<dbReference type="EMBL" id="CAXAMM010042906">
    <property type="protein sequence ID" value="CAK9107383.1"/>
    <property type="molecule type" value="Genomic_DNA"/>
</dbReference>
<evidence type="ECO:0000256" key="1">
    <source>
        <dbReference type="SAM" id="MobiDB-lite"/>
    </source>
</evidence>